<feature type="chain" id="PRO_5027593840" evidence="6">
    <location>
        <begin position="23"/>
        <end position="507"/>
    </location>
</feature>
<evidence type="ECO:0000256" key="6">
    <source>
        <dbReference type="SAM" id="SignalP"/>
    </source>
</evidence>
<evidence type="ECO:0000259" key="8">
    <source>
        <dbReference type="Pfam" id="PF24961"/>
    </source>
</evidence>
<keyword evidence="4 5" id="KW-0472">Membrane</keyword>
<keyword evidence="2 5" id="KW-0812">Transmembrane</keyword>
<accession>A0A7C3I2Z8</accession>
<feature type="transmembrane region" description="Helical" evidence="5">
    <location>
        <begin position="296"/>
        <end position="313"/>
    </location>
</feature>
<dbReference type="EMBL" id="DSVL01000137">
    <property type="protein sequence ID" value="HFH28758.1"/>
    <property type="molecule type" value="Genomic_DNA"/>
</dbReference>
<feature type="domain" description="NfeD1b N-terminal" evidence="9">
    <location>
        <begin position="31"/>
        <end position="190"/>
    </location>
</feature>
<evidence type="ECO:0000256" key="3">
    <source>
        <dbReference type="ARBA" id="ARBA00022989"/>
    </source>
</evidence>
<dbReference type="SUPFAM" id="SSF52096">
    <property type="entry name" value="ClpP/crotonase"/>
    <property type="match status" value="1"/>
</dbReference>
<dbReference type="PANTHER" id="PTHR33507:SF3">
    <property type="entry name" value="INNER MEMBRANE PROTEIN YBBJ"/>
    <property type="match status" value="1"/>
</dbReference>
<dbReference type="InterPro" id="IPR056738">
    <property type="entry name" value="NfeD1b_N"/>
</dbReference>
<feature type="transmembrane region" description="Helical" evidence="5">
    <location>
        <begin position="344"/>
        <end position="363"/>
    </location>
</feature>
<name>A0A7C3I2Z8_9SPIR</name>
<dbReference type="Gene3D" id="2.40.50.140">
    <property type="entry name" value="Nucleic acid-binding proteins"/>
    <property type="match status" value="1"/>
</dbReference>
<dbReference type="Pfam" id="PF01957">
    <property type="entry name" value="NfeD"/>
    <property type="match status" value="1"/>
</dbReference>
<dbReference type="InterPro" id="IPR002810">
    <property type="entry name" value="NfeD-like_C"/>
</dbReference>
<organism evidence="10">
    <name type="scientific">Gracilinema caldarium</name>
    <dbReference type="NCBI Taxonomy" id="215591"/>
    <lineage>
        <taxon>Bacteria</taxon>
        <taxon>Pseudomonadati</taxon>
        <taxon>Spirochaetota</taxon>
        <taxon>Spirochaetia</taxon>
        <taxon>Spirochaetales</taxon>
        <taxon>Breznakiellaceae</taxon>
        <taxon>Gracilinema</taxon>
    </lineage>
</organism>
<proteinExistence type="predicted"/>
<evidence type="ECO:0000256" key="5">
    <source>
        <dbReference type="SAM" id="Phobius"/>
    </source>
</evidence>
<dbReference type="PANTHER" id="PTHR33507">
    <property type="entry name" value="INNER MEMBRANE PROTEIN YBBJ"/>
    <property type="match status" value="1"/>
</dbReference>
<dbReference type="InterPro" id="IPR052165">
    <property type="entry name" value="Membrane_assoc_protease"/>
</dbReference>
<reference evidence="10" key="1">
    <citation type="journal article" date="2020" name="mSystems">
        <title>Genome- and Community-Level Interaction Insights into Carbon Utilization and Element Cycling Functions of Hydrothermarchaeota in Hydrothermal Sediment.</title>
        <authorList>
            <person name="Zhou Z."/>
            <person name="Liu Y."/>
            <person name="Xu W."/>
            <person name="Pan J."/>
            <person name="Luo Z.H."/>
            <person name="Li M."/>
        </authorList>
    </citation>
    <scope>NUCLEOTIDE SEQUENCE [LARGE SCALE GENOMIC DNA]</scope>
    <source>
        <strain evidence="10">SpSt-503</strain>
    </source>
</reference>
<feature type="transmembrane region" description="Helical" evidence="5">
    <location>
        <begin position="383"/>
        <end position="403"/>
    </location>
</feature>
<protein>
    <submittedName>
        <fullName evidence="10">Nodulation protein NfeD</fullName>
    </submittedName>
</protein>
<evidence type="ECO:0000256" key="4">
    <source>
        <dbReference type="ARBA" id="ARBA00023136"/>
    </source>
</evidence>
<evidence type="ECO:0000259" key="9">
    <source>
        <dbReference type="Pfam" id="PF25145"/>
    </source>
</evidence>
<dbReference type="Pfam" id="PF25145">
    <property type="entry name" value="NfeD1b_N"/>
    <property type="match status" value="1"/>
</dbReference>
<comment type="subcellular location">
    <subcellularLocation>
        <location evidence="1">Membrane</location>
        <topology evidence="1">Multi-pass membrane protein</topology>
    </subcellularLocation>
</comment>
<gene>
    <name evidence="10" type="ORF">ENS59_04505</name>
</gene>
<dbReference type="AlphaFoldDB" id="A0A7C3I2Z8"/>
<evidence type="ECO:0000313" key="10">
    <source>
        <dbReference type="EMBL" id="HFH28758.1"/>
    </source>
</evidence>
<dbReference type="Gene3D" id="3.90.226.10">
    <property type="entry name" value="2-enoyl-CoA Hydratase, Chain A, domain 1"/>
    <property type="match status" value="1"/>
</dbReference>
<dbReference type="InterPro" id="IPR029045">
    <property type="entry name" value="ClpP/crotonase-like_dom_sf"/>
</dbReference>
<feature type="domain" description="NfeD-like C-terminal" evidence="7">
    <location>
        <begin position="451"/>
        <end position="504"/>
    </location>
</feature>
<dbReference type="InterPro" id="IPR012340">
    <property type="entry name" value="NA-bd_OB-fold"/>
</dbReference>
<feature type="transmembrane region" description="Helical" evidence="5">
    <location>
        <begin position="266"/>
        <end position="289"/>
    </location>
</feature>
<evidence type="ECO:0000256" key="2">
    <source>
        <dbReference type="ARBA" id="ARBA00022692"/>
    </source>
</evidence>
<dbReference type="GO" id="GO:0005886">
    <property type="term" value="C:plasma membrane"/>
    <property type="evidence" value="ECO:0007669"/>
    <property type="project" value="TreeGrafter"/>
</dbReference>
<comment type="caution">
    <text evidence="10">The sequence shown here is derived from an EMBL/GenBank/DDBJ whole genome shotgun (WGS) entry which is preliminary data.</text>
</comment>
<feature type="signal peptide" evidence="6">
    <location>
        <begin position="1"/>
        <end position="22"/>
    </location>
</feature>
<dbReference type="SUPFAM" id="SSF141322">
    <property type="entry name" value="NfeD domain-like"/>
    <property type="match status" value="1"/>
</dbReference>
<evidence type="ECO:0000259" key="7">
    <source>
        <dbReference type="Pfam" id="PF01957"/>
    </source>
</evidence>
<keyword evidence="3 5" id="KW-1133">Transmembrane helix</keyword>
<dbReference type="Pfam" id="PF24961">
    <property type="entry name" value="NfeD_membrane"/>
    <property type="match status" value="1"/>
</dbReference>
<sequence>MKRIILVFCLAVSILSLMNAQAQVPQGAGSVWVIPIKGDIEPSISAFIRRASQNALAEGASTIIYEIDTFGGRVDTALQISSFIGSLKNIRTVAWVRSGPESMGVSWSAGALIALSCQDIVMSTGTSIGAAAPVTIGPDGQMAPTGEKTVSAVRSQMAALAEKNKHPVLLALAMVDQDLEVWDVQVNGENRLVNSVELESLEKNSANKVVRQNLVSAKGKLLSLTAGDALKYGLARAIADDSAELIQKLGINGEISELKPNAADQIVNILTSGAVQTILILVGLVMLFLEINTPGFGIPGVVAIISFVTVFGLNALLGTVGSLELILFLVGVALLAVEIFILPGFGITGISGLVLIGLSLVFSRQDFTIPSLPWQWEIFGRNVIFVSIGIILAIAAIAVIALMGPRLRIFDRLTLKTKIEGTAGGPDPEHAGTSVLEAARVMSEAEENYGDLLGKKGKAISTLRPSGKAEFDGKVYAVEADGVFIEPQKTVEVIRVRGNRIIVRSVG</sequence>
<feature type="domain" description="NfeD integral membrane" evidence="8">
    <location>
        <begin position="275"/>
        <end position="400"/>
    </location>
</feature>
<dbReference type="CDD" id="cd07021">
    <property type="entry name" value="Clp_protease_NfeD_like"/>
    <property type="match status" value="1"/>
</dbReference>
<keyword evidence="6" id="KW-0732">Signal</keyword>
<evidence type="ECO:0000256" key="1">
    <source>
        <dbReference type="ARBA" id="ARBA00004141"/>
    </source>
</evidence>
<dbReference type="InterPro" id="IPR056739">
    <property type="entry name" value="NfeD_membrane"/>
</dbReference>